<accession>A0A913ZW27</accession>
<dbReference type="GeneID" id="119727759"/>
<proteinExistence type="predicted"/>
<dbReference type="OrthoDB" id="17646at2759"/>
<dbReference type="PROSITE" id="PS51269">
    <property type="entry name" value="COMM"/>
    <property type="match status" value="1"/>
</dbReference>
<dbReference type="Proteomes" id="UP000887568">
    <property type="component" value="Unplaced"/>
</dbReference>
<dbReference type="Pfam" id="PF07258">
    <property type="entry name" value="COMM_domain"/>
    <property type="match status" value="1"/>
</dbReference>
<dbReference type="PANTHER" id="PTHR16231">
    <property type="entry name" value="COMM DOMAIN-CONTAINING PROTEIN 4-8 FAMILY MEMBER"/>
    <property type="match status" value="1"/>
</dbReference>
<dbReference type="CTD" id="54951"/>
<dbReference type="InterPro" id="IPR047155">
    <property type="entry name" value="COMMD4/6/7/8"/>
</dbReference>
<dbReference type="InterPro" id="IPR055184">
    <property type="entry name" value="COMMD8_HN"/>
</dbReference>
<dbReference type="AlphaFoldDB" id="A0A913ZW27"/>
<dbReference type="InterPro" id="IPR017920">
    <property type="entry name" value="COMM"/>
</dbReference>
<dbReference type="OMA" id="KLCHRVV"/>
<evidence type="ECO:0000313" key="3">
    <source>
        <dbReference type="Proteomes" id="UP000887568"/>
    </source>
</evidence>
<dbReference type="RefSeq" id="XP_038055732.1">
    <property type="nucleotide sequence ID" value="XM_038199804.1"/>
</dbReference>
<evidence type="ECO:0000313" key="2">
    <source>
        <dbReference type="EnsemblMetazoa" id="XP_038055732.1"/>
    </source>
</evidence>
<organism evidence="2 3">
    <name type="scientific">Patiria miniata</name>
    <name type="common">Bat star</name>
    <name type="synonym">Asterina miniata</name>
    <dbReference type="NCBI Taxonomy" id="46514"/>
    <lineage>
        <taxon>Eukaryota</taxon>
        <taxon>Metazoa</taxon>
        <taxon>Echinodermata</taxon>
        <taxon>Eleutherozoa</taxon>
        <taxon>Asterozoa</taxon>
        <taxon>Asteroidea</taxon>
        <taxon>Valvatacea</taxon>
        <taxon>Valvatida</taxon>
        <taxon>Asterinidae</taxon>
        <taxon>Patiria</taxon>
    </lineage>
</organism>
<reference evidence="2" key="1">
    <citation type="submission" date="2022-11" db="UniProtKB">
        <authorList>
            <consortium name="EnsemblMetazoa"/>
        </authorList>
    </citation>
    <scope>IDENTIFICATION</scope>
</reference>
<feature type="domain" description="COMM" evidence="1">
    <location>
        <begin position="131"/>
        <end position="198"/>
    </location>
</feature>
<sequence>MFQPNQRDPTMPVLVNMAASVDGLKLLEKCPSEKLDSLLHEVIDGICGHCRPRLQDYSRVWTGEVWFQVLDACQTWIKNAVKNGLTKDGMEKDLENLPAEIQRRLVECVTVRRGDIRASLLADTAAISQAHLKDFDWKLKLALSSDKIASVQEPLLNVDFNVQEGDHNKTVSLEMDRQELNKLIASLETANKAVLQMKT</sequence>
<dbReference type="PANTHER" id="PTHR16231:SF0">
    <property type="entry name" value="COMM DOMAIN-CONTAINING PROTEIN 8"/>
    <property type="match status" value="1"/>
</dbReference>
<name>A0A913ZW27_PATMI</name>
<keyword evidence="3" id="KW-1185">Reference proteome</keyword>
<dbReference type="Pfam" id="PF22838">
    <property type="entry name" value="COMMD8_HN"/>
    <property type="match status" value="1"/>
</dbReference>
<evidence type="ECO:0000259" key="1">
    <source>
        <dbReference type="PROSITE" id="PS51269"/>
    </source>
</evidence>
<protein>
    <recommendedName>
        <fullName evidence="1">COMM domain-containing protein</fullName>
    </recommendedName>
</protein>
<dbReference type="EnsemblMetazoa" id="XM_038199804.1">
    <property type="protein sequence ID" value="XP_038055732.1"/>
    <property type="gene ID" value="LOC119727759"/>
</dbReference>